<accession>A0A1V8TBJ9</accession>
<gene>
    <name evidence="2" type="ORF">B0A48_06534</name>
</gene>
<feature type="compositionally biased region" description="Basic and acidic residues" evidence="1">
    <location>
        <begin position="326"/>
        <end position="338"/>
    </location>
</feature>
<comment type="caution">
    <text evidence="2">The sequence shown here is derived from an EMBL/GenBank/DDBJ whole genome shotgun (WGS) entry which is preliminary data.</text>
</comment>
<feature type="region of interest" description="Disordered" evidence="1">
    <location>
        <begin position="109"/>
        <end position="136"/>
    </location>
</feature>
<sequence length="484" mass="52672">MDTNRQQIPHKIETQFASPNPDTSGVSTTLTRDILRPRAVRAEFGFAFPFVGVLSAPEIDLPEHLAKRRKVVSNDTVVESTTIKNRDVSLPADISAPVAPQPVEGGIAVESQTVKRTRKRKLSDLDDAAGSAPPPLQDDIDDSFVIGLKTVSRSTCARTATVHASGTEHVKISAAKKSKATPREMTLRQDVIAPLARSGSRRQAAVMAVEKVAVSLIEETIPVDMLRRSVAPERPTHRTGKRKASTAEMLASPAVIPLLDPRITYTAKLTASLAAAERLSSRPEPRRKQPTARRPLRETDANIARASLSPAKGDKVLQTVGLSTSNKERNESRRKSEAIRPSGESLSEQLHPRLATTRHASRRTAGAHRAAIPLGSTANITKTDLVQGSDPLNSFEIASKVSTKTKRRVATEDDLDLLFATQSTRVKSNSRPGTLQIRQTWSSSQELGPDLQGHGSPRCAPRMCSKRLPRWREVEPTSAALKHL</sequence>
<reference evidence="3" key="1">
    <citation type="submission" date="2017-03" db="EMBL/GenBank/DDBJ databases">
        <title>Genomes of endolithic fungi from Antarctica.</title>
        <authorList>
            <person name="Coleine C."/>
            <person name="Masonjones S."/>
            <person name="Stajich J.E."/>
        </authorList>
    </citation>
    <scope>NUCLEOTIDE SEQUENCE [LARGE SCALE GENOMIC DNA]</scope>
    <source>
        <strain evidence="3">CCFEE 5527</strain>
    </source>
</reference>
<dbReference type="AlphaFoldDB" id="A0A1V8TBJ9"/>
<evidence type="ECO:0000313" key="2">
    <source>
        <dbReference type="EMBL" id="OQO08664.1"/>
    </source>
</evidence>
<dbReference type="InParanoid" id="A0A1V8TBJ9"/>
<keyword evidence="3" id="KW-1185">Reference proteome</keyword>
<dbReference type="Proteomes" id="UP000192596">
    <property type="component" value="Unassembled WGS sequence"/>
</dbReference>
<proteinExistence type="predicted"/>
<name>A0A1V8TBJ9_9PEZI</name>
<evidence type="ECO:0000256" key="1">
    <source>
        <dbReference type="SAM" id="MobiDB-lite"/>
    </source>
</evidence>
<protein>
    <submittedName>
        <fullName evidence="2">Uncharacterized protein</fullName>
    </submittedName>
</protein>
<feature type="region of interest" description="Disordered" evidence="1">
    <location>
        <begin position="276"/>
        <end position="372"/>
    </location>
</feature>
<dbReference type="EMBL" id="NAJO01000012">
    <property type="protein sequence ID" value="OQO08664.1"/>
    <property type="molecule type" value="Genomic_DNA"/>
</dbReference>
<organism evidence="2 3">
    <name type="scientific">Cryoendolithus antarcticus</name>
    <dbReference type="NCBI Taxonomy" id="1507870"/>
    <lineage>
        <taxon>Eukaryota</taxon>
        <taxon>Fungi</taxon>
        <taxon>Dikarya</taxon>
        <taxon>Ascomycota</taxon>
        <taxon>Pezizomycotina</taxon>
        <taxon>Dothideomycetes</taxon>
        <taxon>Dothideomycetidae</taxon>
        <taxon>Cladosporiales</taxon>
        <taxon>Cladosporiaceae</taxon>
        <taxon>Cryoendolithus</taxon>
    </lineage>
</organism>
<evidence type="ECO:0000313" key="3">
    <source>
        <dbReference type="Proteomes" id="UP000192596"/>
    </source>
</evidence>